<organism evidence="2 3">
    <name type="scientific">Luteimonas salinilitoris</name>
    <dbReference type="NCBI Taxonomy" id="3237697"/>
    <lineage>
        <taxon>Bacteria</taxon>
        <taxon>Pseudomonadati</taxon>
        <taxon>Pseudomonadota</taxon>
        <taxon>Gammaproteobacteria</taxon>
        <taxon>Lysobacterales</taxon>
        <taxon>Lysobacteraceae</taxon>
        <taxon>Luteimonas</taxon>
    </lineage>
</organism>
<dbReference type="PROSITE" id="PS51318">
    <property type="entry name" value="TAT"/>
    <property type="match status" value="1"/>
</dbReference>
<dbReference type="SUPFAM" id="SSF51338">
    <property type="entry name" value="Composite domain of metallo-dependent hydrolases"/>
    <property type="match status" value="1"/>
</dbReference>
<dbReference type="PANTHER" id="PTHR43135:SF3">
    <property type="entry name" value="ALPHA-D-RIBOSE 1-METHYLPHOSPHONATE 5-TRIPHOSPHATE DIPHOSPHATASE"/>
    <property type="match status" value="1"/>
</dbReference>
<comment type="caution">
    <text evidence="2">The sequence shown here is derived from an EMBL/GenBank/DDBJ whole genome shotgun (WGS) entry which is preliminary data.</text>
</comment>
<feature type="domain" description="Amidohydrolase 3" evidence="1">
    <location>
        <begin position="411"/>
        <end position="497"/>
    </location>
</feature>
<evidence type="ECO:0000313" key="2">
    <source>
        <dbReference type="EMBL" id="MEZ0474383.1"/>
    </source>
</evidence>
<dbReference type="InterPro" id="IPR013108">
    <property type="entry name" value="Amidohydro_3"/>
</dbReference>
<dbReference type="InterPro" id="IPR032466">
    <property type="entry name" value="Metal_Hydrolase"/>
</dbReference>
<dbReference type="Pfam" id="PF07969">
    <property type="entry name" value="Amidohydro_3"/>
    <property type="match status" value="1"/>
</dbReference>
<dbReference type="InterPro" id="IPR023100">
    <property type="entry name" value="D-aminoacylase_insert_dom_sf"/>
</dbReference>
<dbReference type="EMBL" id="JBFWIC010000007">
    <property type="protein sequence ID" value="MEZ0474383.1"/>
    <property type="molecule type" value="Genomic_DNA"/>
</dbReference>
<sequence length="519" mass="54661">MTHSTWSRREVLTAMAAGAVCGLAPAIGRSGSAGLLLRDVLLVDGTGAPGRRTDVLVQGDRVERIGRISAGSARGARIVEGGGRVLAPGFIDIHTHGDPLRDDYAGFLAMGVTTIVLGQDGGSPALPDGEATGLPAWLDAVDAAAIDVNVATLSGHGALRRQARIDDETRRPSDAGLERMRALLEADLRAGSHGLSTGLEYVPGIYAELRELAALGPTVARHGGVAMSHMRSEDDDKVRQSIEEHIAASRPARTHISHLKMMYAKGEAPAESLLAFLHDKRRAGVPLTADAYPYIAGYTGIAILFPEWTLPPADYAAVRAARRDELAAYLEARVARRGGPEALLFGSAPHAGKTLAQAAAEADGGFVDFLIALGPGGGSGAHFTMDEALQSRLLLDPIVGICTDGSPGMRHPRATGTYARWIGEYAVAGKLPLEEAVRKATGLPASVMGFADRGVIRPGASADLVLFDPARVRARSDYVDPFARAEGFDLVVANGRPAFENRERVGKAGRLLRRGADVR</sequence>
<dbReference type="Gene3D" id="3.20.20.140">
    <property type="entry name" value="Metal-dependent hydrolases"/>
    <property type="match status" value="1"/>
</dbReference>
<protein>
    <submittedName>
        <fullName evidence="2">Amidohydrolase family protein</fullName>
    </submittedName>
</protein>
<dbReference type="Proteomes" id="UP001566331">
    <property type="component" value="Unassembled WGS sequence"/>
</dbReference>
<name>A0ABV4HP65_9GAMM</name>
<reference evidence="2 3" key="1">
    <citation type="submission" date="2024-07" db="EMBL/GenBank/DDBJ databases">
        <title>Luteimonas salilacus sp. nov., isolated from the shore soil of Salt Lake in Tibet of China.</title>
        <authorList>
            <person name="Zhang X."/>
            <person name="Li A."/>
        </authorList>
    </citation>
    <scope>NUCLEOTIDE SEQUENCE [LARGE SCALE GENOMIC DNA]</scope>
    <source>
        <strain evidence="2 3">B3-2-R+30</strain>
    </source>
</reference>
<dbReference type="Gene3D" id="2.30.40.10">
    <property type="entry name" value="Urease, subunit C, domain 1"/>
    <property type="match status" value="1"/>
</dbReference>
<dbReference type="PANTHER" id="PTHR43135">
    <property type="entry name" value="ALPHA-D-RIBOSE 1-METHYLPHOSPHONATE 5-TRIPHOSPHATE DIPHOSPHATASE"/>
    <property type="match status" value="1"/>
</dbReference>
<evidence type="ECO:0000313" key="3">
    <source>
        <dbReference type="Proteomes" id="UP001566331"/>
    </source>
</evidence>
<dbReference type="InterPro" id="IPR051781">
    <property type="entry name" value="Metallo-dep_Hydrolase"/>
</dbReference>
<evidence type="ECO:0000259" key="1">
    <source>
        <dbReference type="Pfam" id="PF07969"/>
    </source>
</evidence>
<dbReference type="RefSeq" id="WP_370563541.1">
    <property type="nucleotide sequence ID" value="NZ_JBFWIB010000004.1"/>
</dbReference>
<dbReference type="Gene3D" id="3.30.1490.130">
    <property type="entry name" value="D-aminoacylase. Domain 3"/>
    <property type="match status" value="1"/>
</dbReference>
<dbReference type="InterPro" id="IPR006311">
    <property type="entry name" value="TAT_signal"/>
</dbReference>
<dbReference type="SUPFAM" id="SSF51556">
    <property type="entry name" value="Metallo-dependent hydrolases"/>
    <property type="match status" value="1"/>
</dbReference>
<dbReference type="InterPro" id="IPR011059">
    <property type="entry name" value="Metal-dep_hydrolase_composite"/>
</dbReference>
<gene>
    <name evidence="2" type="ORF">AB6713_07090</name>
</gene>
<accession>A0ABV4HP65</accession>
<keyword evidence="3" id="KW-1185">Reference proteome</keyword>
<proteinExistence type="predicted"/>